<name>A0A6C0ACY0_9ZZZZ</name>
<dbReference type="PANTHER" id="PTHR23001">
    <property type="entry name" value="EUKARYOTIC TRANSLATION INITIATION FACTOR"/>
    <property type="match status" value="1"/>
</dbReference>
<dbReference type="SUPFAM" id="SSF100966">
    <property type="entry name" value="Translation initiation factor 2 beta, aIF2beta, N-terminal domain"/>
    <property type="match status" value="1"/>
</dbReference>
<proteinExistence type="inferred from homology"/>
<dbReference type="InterPro" id="IPR016190">
    <property type="entry name" value="Transl_init_fac_IF2/IF5_Zn-bd"/>
</dbReference>
<comment type="similarity">
    <text evidence="1">Belongs to the eIF-2-beta/eIF-5 family.</text>
</comment>
<sequence>MTLNVDPNNNDPFYRYKLHKPSIIIEGKNQNSRTLINNIDQLASDLEVKPEQLLKFISLKKGTRCSYAKEKSMVKTILTHNEVLEFIYDFIKKYVLCKKCANPETVRSIKNNILMIKCKSCGFISENTATKDDSKIFGK</sequence>
<dbReference type="InterPro" id="IPR045196">
    <property type="entry name" value="IF2/IF5"/>
</dbReference>
<dbReference type="Pfam" id="PF01873">
    <property type="entry name" value="eIF-5_eIF-2B"/>
    <property type="match status" value="1"/>
</dbReference>
<keyword evidence="3" id="KW-0547">Nucleotide-binding</keyword>
<dbReference type="SUPFAM" id="SSF75689">
    <property type="entry name" value="Zinc-binding domain of translation initiation factor 2 beta"/>
    <property type="match status" value="1"/>
</dbReference>
<feature type="domain" description="Translation initiation factor IF2/IF5" evidence="6">
    <location>
        <begin position="13"/>
        <end position="124"/>
    </location>
</feature>
<dbReference type="GO" id="GO:0001732">
    <property type="term" value="P:formation of cytoplasmic translation initiation complex"/>
    <property type="evidence" value="ECO:0007669"/>
    <property type="project" value="TreeGrafter"/>
</dbReference>
<dbReference type="GO" id="GO:0005092">
    <property type="term" value="F:GDP-dissociation inhibitor activity"/>
    <property type="evidence" value="ECO:0007669"/>
    <property type="project" value="TreeGrafter"/>
</dbReference>
<keyword evidence="5" id="KW-0342">GTP-binding</keyword>
<protein>
    <recommendedName>
        <fullName evidence="6">Translation initiation factor IF2/IF5 domain-containing protein</fullName>
    </recommendedName>
</protein>
<dbReference type="InterPro" id="IPR016189">
    <property type="entry name" value="Transl_init_fac_IF2/IF5_N"/>
</dbReference>
<dbReference type="Gene3D" id="3.30.30.170">
    <property type="match status" value="1"/>
</dbReference>
<dbReference type="InterPro" id="IPR002735">
    <property type="entry name" value="Transl_init_fac_IF2/IF5_dom"/>
</dbReference>
<evidence type="ECO:0000256" key="3">
    <source>
        <dbReference type="ARBA" id="ARBA00022741"/>
    </source>
</evidence>
<dbReference type="GO" id="GO:0003743">
    <property type="term" value="F:translation initiation factor activity"/>
    <property type="evidence" value="ECO:0007669"/>
    <property type="project" value="UniProtKB-KW"/>
</dbReference>
<dbReference type="PANTHER" id="PTHR23001:SF7">
    <property type="entry name" value="EUKARYOTIC TRANSLATION INITIATION FACTOR 5"/>
    <property type="match status" value="1"/>
</dbReference>
<evidence type="ECO:0000256" key="5">
    <source>
        <dbReference type="ARBA" id="ARBA00023134"/>
    </source>
</evidence>
<reference evidence="7" key="1">
    <citation type="journal article" date="2020" name="Nature">
        <title>Giant virus diversity and host interactions through global metagenomics.</title>
        <authorList>
            <person name="Schulz F."/>
            <person name="Roux S."/>
            <person name="Paez-Espino D."/>
            <person name="Jungbluth S."/>
            <person name="Walsh D.A."/>
            <person name="Denef V.J."/>
            <person name="McMahon K.D."/>
            <person name="Konstantinidis K.T."/>
            <person name="Eloe-Fadrosh E.A."/>
            <person name="Kyrpides N.C."/>
            <person name="Woyke T."/>
        </authorList>
    </citation>
    <scope>NUCLEOTIDE SEQUENCE</scope>
    <source>
        <strain evidence="7">GVMAG-S-1004661-13</strain>
    </source>
</reference>
<evidence type="ECO:0000259" key="6">
    <source>
        <dbReference type="SMART" id="SM00653"/>
    </source>
</evidence>
<dbReference type="GO" id="GO:0005829">
    <property type="term" value="C:cytosol"/>
    <property type="evidence" value="ECO:0007669"/>
    <property type="project" value="TreeGrafter"/>
</dbReference>
<dbReference type="Gene3D" id="2.20.25.350">
    <property type="match status" value="1"/>
</dbReference>
<organism evidence="7">
    <name type="scientific">viral metagenome</name>
    <dbReference type="NCBI Taxonomy" id="1070528"/>
    <lineage>
        <taxon>unclassified sequences</taxon>
        <taxon>metagenomes</taxon>
        <taxon>organismal metagenomes</taxon>
    </lineage>
</organism>
<dbReference type="GO" id="GO:0005525">
    <property type="term" value="F:GTP binding"/>
    <property type="evidence" value="ECO:0007669"/>
    <property type="project" value="UniProtKB-KW"/>
</dbReference>
<evidence type="ECO:0000313" key="7">
    <source>
        <dbReference type="EMBL" id="QHS77441.1"/>
    </source>
</evidence>
<dbReference type="GO" id="GO:0071074">
    <property type="term" value="F:eukaryotic initiation factor eIF2 binding"/>
    <property type="evidence" value="ECO:0007669"/>
    <property type="project" value="TreeGrafter"/>
</dbReference>
<evidence type="ECO:0000256" key="4">
    <source>
        <dbReference type="ARBA" id="ARBA00022917"/>
    </source>
</evidence>
<dbReference type="EMBL" id="MN740548">
    <property type="protein sequence ID" value="QHS77441.1"/>
    <property type="molecule type" value="Genomic_DNA"/>
</dbReference>
<keyword evidence="4" id="KW-0648">Protein biosynthesis</keyword>
<evidence type="ECO:0000256" key="1">
    <source>
        <dbReference type="ARBA" id="ARBA00010397"/>
    </source>
</evidence>
<keyword evidence="2" id="KW-0396">Initiation factor</keyword>
<accession>A0A6C0ACY0</accession>
<dbReference type="AlphaFoldDB" id="A0A6C0ACY0"/>
<dbReference type="SMART" id="SM00653">
    <property type="entry name" value="eIF2B_5"/>
    <property type="match status" value="1"/>
</dbReference>
<evidence type="ECO:0000256" key="2">
    <source>
        <dbReference type="ARBA" id="ARBA00022540"/>
    </source>
</evidence>